<evidence type="ECO:0000256" key="2">
    <source>
        <dbReference type="ARBA" id="ARBA00022448"/>
    </source>
</evidence>
<gene>
    <name evidence="4" type="ORF">OBE_05412</name>
</gene>
<evidence type="ECO:0000313" key="4">
    <source>
        <dbReference type="EMBL" id="EKC67511.1"/>
    </source>
</evidence>
<feature type="domain" description="ABC transporter" evidence="3">
    <location>
        <begin position="26"/>
        <end position="144"/>
    </location>
</feature>
<dbReference type="AlphaFoldDB" id="K1U7R9"/>
<evidence type="ECO:0000259" key="3">
    <source>
        <dbReference type="Pfam" id="PF00005"/>
    </source>
</evidence>
<keyword evidence="2" id="KW-0813">Transport</keyword>
<dbReference type="InterPro" id="IPR050086">
    <property type="entry name" value="MetN_ABC_transporter-like"/>
</dbReference>
<dbReference type="GO" id="GO:0016887">
    <property type="term" value="F:ATP hydrolysis activity"/>
    <property type="evidence" value="ECO:0007669"/>
    <property type="project" value="InterPro"/>
</dbReference>
<proteinExistence type="inferred from homology"/>
<dbReference type="EMBL" id="AJWZ01003696">
    <property type="protein sequence ID" value="EKC67511.1"/>
    <property type="molecule type" value="Genomic_DNA"/>
</dbReference>
<keyword evidence="4" id="KW-0547">Nucleotide-binding</keyword>
<dbReference type="Pfam" id="PF00005">
    <property type="entry name" value="ABC_tran"/>
    <property type="match status" value="1"/>
</dbReference>
<dbReference type="GO" id="GO:0005524">
    <property type="term" value="F:ATP binding"/>
    <property type="evidence" value="ECO:0007669"/>
    <property type="project" value="UniProtKB-KW"/>
</dbReference>
<name>K1U7R9_9ZZZZ</name>
<dbReference type="InterPro" id="IPR027417">
    <property type="entry name" value="P-loop_NTPase"/>
</dbReference>
<comment type="caution">
    <text evidence="4">The sequence shown here is derived from an EMBL/GenBank/DDBJ whole genome shotgun (WGS) entry which is preliminary data.</text>
</comment>
<comment type="similarity">
    <text evidence="1">Belongs to the ABC transporter superfamily.</text>
</comment>
<dbReference type="SUPFAM" id="SSF52540">
    <property type="entry name" value="P-loop containing nucleoside triphosphate hydrolases"/>
    <property type="match status" value="1"/>
</dbReference>
<evidence type="ECO:0000256" key="1">
    <source>
        <dbReference type="ARBA" id="ARBA00005417"/>
    </source>
</evidence>
<reference evidence="4" key="1">
    <citation type="journal article" date="2013" name="Environ. Microbiol.">
        <title>Microbiota from the distal guts of lean and obese adolescents exhibit partial functional redundancy besides clear differences in community structure.</title>
        <authorList>
            <person name="Ferrer M."/>
            <person name="Ruiz A."/>
            <person name="Lanza F."/>
            <person name="Haange S.B."/>
            <person name="Oberbach A."/>
            <person name="Till H."/>
            <person name="Bargiela R."/>
            <person name="Campoy C."/>
            <person name="Segura M.T."/>
            <person name="Richter M."/>
            <person name="von Bergen M."/>
            <person name="Seifert J."/>
            <person name="Suarez A."/>
        </authorList>
    </citation>
    <scope>NUCLEOTIDE SEQUENCE</scope>
</reference>
<sequence>MELKRMADALLTINNVVKRFDDTTILDGISFSVKKSEVIVIVGPSGCGKSTLLRCINALEPIQEGSITLDGDVIERNSKTLPLLRQRIGMVFQSYDLFPHLTVLDNILLAPCKVQKRDKEDVKQEAMSLLERVGLKEKAKKLPQRAFRRSEAACGYRPCALYAPRNTAL</sequence>
<keyword evidence="4" id="KW-0067">ATP-binding</keyword>
<dbReference type="InterPro" id="IPR003439">
    <property type="entry name" value="ABC_transporter-like_ATP-bd"/>
</dbReference>
<dbReference type="Gene3D" id="3.40.50.300">
    <property type="entry name" value="P-loop containing nucleotide triphosphate hydrolases"/>
    <property type="match status" value="1"/>
</dbReference>
<protein>
    <submittedName>
        <fullName evidence="4">Amino acid ABC transporter, ATP-binding protein</fullName>
    </submittedName>
</protein>
<organism evidence="4">
    <name type="scientific">human gut metagenome</name>
    <dbReference type="NCBI Taxonomy" id="408170"/>
    <lineage>
        <taxon>unclassified sequences</taxon>
        <taxon>metagenomes</taxon>
        <taxon>organismal metagenomes</taxon>
    </lineage>
</organism>
<dbReference type="PANTHER" id="PTHR43166">
    <property type="entry name" value="AMINO ACID IMPORT ATP-BINDING PROTEIN"/>
    <property type="match status" value="1"/>
</dbReference>
<dbReference type="PANTHER" id="PTHR43166:SF4">
    <property type="entry name" value="PHOSPHONATES IMPORT ATP-BINDING PROTEIN PHNC"/>
    <property type="match status" value="1"/>
</dbReference>
<accession>K1U7R9</accession>